<feature type="compositionally biased region" description="Basic and acidic residues" evidence="1">
    <location>
        <begin position="98"/>
        <end position="110"/>
    </location>
</feature>
<dbReference type="Proteomes" id="UP000016801">
    <property type="component" value="Unassembled WGS sequence"/>
</dbReference>
<sequence>MQQLGSSVFGQNVKQTWRPGPPPATFATRGPALEKAQSRQCCYTVLGLLGLDHGAPGWTENMTRRSLSGTMIALPRNSGSYNPRVGFDFRLFDLSTKGHTEEATTPDEPKAANMPDATPGNDNTLAWVSTTEIQLLMPQAAMNIF</sequence>
<dbReference type="EMBL" id="CAGA01000006">
    <property type="protein sequence ID" value="CCE27920.1"/>
    <property type="molecule type" value="Genomic_DNA"/>
</dbReference>
<evidence type="ECO:0000313" key="2">
    <source>
        <dbReference type="EMBL" id="CCE27920.1"/>
    </source>
</evidence>
<feature type="region of interest" description="Disordered" evidence="1">
    <location>
        <begin position="1"/>
        <end position="32"/>
    </location>
</feature>
<feature type="compositionally biased region" description="Polar residues" evidence="1">
    <location>
        <begin position="1"/>
        <end position="15"/>
    </location>
</feature>
<evidence type="ECO:0000256" key="1">
    <source>
        <dbReference type="SAM" id="MobiDB-lite"/>
    </source>
</evidence>
<dbReference type="VEuPathDB" id="FungiDB:CPUR_01394"/>
<reference evidence="2 3" key="1">
    <citation type="journal article" date="2013" name="PLoS Genet.">
        <title>Plant-symbiotic fungi as chemical engineers: Multi-genome analysis of the Clavicipitaceae reveals dynamics of alkaloid loci.</title>
        <authorList>
            <person name="Schardl C.L."/>
            <person name="Young C.A."/>
            <person name="Hesse U."/>
            <person name="Amyotte S.G."/>
            <person name="Andreeva K."/>
            <person name="Calie P.J."/>
            <person name="Fleetwood D.J."/>
            <person name="Haws D.C."/>
            <person name="Moore N."/>
            <person name="Oeser B."/>
            <person name="Panaccione D.G."/>
            <person name="Schweri K.K."/>
            <person name="Voisey C.R."/>
            <person name="Farman M.L."/>
            <person name="Jaromczyk J.W."/>
            <person name="Roe B.A."/>
            <person name="O'Sullivan D.M."/>
            <person name="Scott B."/>
            <person name="Tudzynski P."/>
            <person name="An Z."/>
            <person name="Arnaoudova E.G."/>
            <person name="Bullock C.T."/>
            <person name="Charlton N.D."/>
            <person name="Chen L."/>
            <person name="Cox M."/>
            <person name="Dinkins R.D."/>
            <person name="Florea S."/>
            <person name="Glenn A.E."/>
            <person name="Gordon A."/>
            <person name="Gueldener U."/>
            <person name="Harris D.R."/>
            <person name="Hollin W."/>
            <person name="Jaromczyk J."/>
            <person name="Johnson R.D."/>
            <person name="Khan A.K."/>
            <person name="Leistner E."/>
            <person name="Leuchtmann A."/>
            <person name="Li C."/>
            <person name="Liu J."/>
            <person name="Liu J."/>
            <person name="Liu M."/>
            <person name="Mace W."/>
            <person name="Machado C."/>
            <person name="Nagabhyru P."/>
            <person name="Pan J."/>
            <person name="Schmid J."/>
            <person name="Sugawara K."/>
            <person name="Steiner U."/>
            <person name="Takach J.E."/>
            <person name="Tanaka E."/>
            <person name="Webb J.S."/>
            <person name="Wilson E.V."/>
            <person name="Wiseman J.L."/>
            <person name="Yoshida R."/>
            <person name="Zeng Z."/>
        </authorList>
    </citation>
    <scope>NUCLEOTIDE SEQUENCE [LARGE SCALE GENOMIC DNA]</scope>
    <source>
        <strain evidence="2 3">20.1</strain>
    </source>
</reference>
<dbReference type="PhylomeDB" id="M1W2U1"/>
<feature type="region of interest" description="Disordered" evidence="1">
    <location>
        <begin position="98"/>
        <end position="117"/>
    </location>
</feature>
<evidence type="ECO:0000313" key="3">
    <source>
        <dbReference type="Proteomes" id="UP000016801"/>
    </source>
</evidence>
<comment type="caution">
    <text evidence="2">The sequence shown here is derived from an EMBL/GenBank/DDBJ whole genome shotgun (WGS) entry which is preliminary data.</text>
</comment>
<organism evidence="2 3">
    <name type="scientific">Claviceps purpurea (strain 20.1)</name>
    <name type="common">Ergot fungus</name>
    <name type="synonym">Sphacelia segetum</name>
    <dbReference type="NCBI Taxonomy" id="1111077"/>
    <lineage>
        <taxon>Eukaryota</taxon>
        <taxon>Fungi</taxon>
        <taxon>Dikarya</taxon>
        <taxon>Ascomycota</taxon>
        <taxon>Pezizomycotina</taxon>
        <taxon>Sordariomycetes</taxon>
        <taxon>Hypocreomycetidae</taxon>
        <taxon>Hypocreales</taxon>
        <taxon>Clavicipitaceae</taxon>
        <taxon>Claviceps</taxon>
    </lineage>
</organism>
<accession>M1W2U1</accession>
<name>M1W2U1_CLAP2</name>
<gene>
    <name evidence="2" type="ORF">CPUR_01394</name>
</gene>
<dbReference type="HOGENOM" id="CLU_1786653_0_0_1"/>
<protein>
    <submittedName>
        <fullName evidence="2">Uncharacterized protein</fullName>
    </submittedName>
</protein>
<keyword evidence="3" id="KW-1185">Reference proteome</keyword>
<proteinExistence type="predicted"/>
<dbReference type="AlphaFoldDB" id="M1W2U1"/>